<dbReference type="Pfam" id="PF20167">
    <property type="entry name" value="Transposase_32"/>
    <property type="match status" value="1"/>
</dbReference>
<feature type="domain" description="Putative plant transposon protein" evidence="1">
    <location>
        <begin position="43"/>
        <end position="173"/>
    </location>
</feature>
<dbReference type="InterPro" id="IPR046796">
    <property type="entry name" value="Transposase_32_dom"/>
</dbReference>
<accession>A0AAE0AQZ9</accession>
<evidence type="ECO:0000259" key="1">
    <source>
        <dbReference type="Pfam" id="PF20167"/>
    </source>
</evidence>
<protein>
    <recommendedName>
        <fullName evidence="1">Putative plant transposon protein domain-containing protein</fullName>
    </recommendedName>
</protein>
<evidence type="ECO:0000313" key="2">
    <source>
        <dbReference type="EMBL" id="KAK3222260.1"/>
    </source>
</evidence>
<dbReference type="PROSITE" id="PS50096">
    <property type="entry name" value="IQ"/>
    <property type="match status" value="1"/>
</dbReference>
<organism evidence="2 3">
    <name type="scientific">Dipteronia sinensis</name>
    <dbReference type="NCBI Taxonomy" id="43782"/>
    <lineage>
        <taxon>Eukaryota</taxon>
        <taxon>Viridiplantae</taxon>
        <taxon>Streptophyta</taxon>
        <taxon>Embryophyta</taxon>
        <taxon>Tracheophyta</taxon>
        <taxon>Spermatophyta</taxon>
        <taxon>Magnoliopsida</taxon>
        <taxon>eudicotyledons</taxon>
        <taxon>Gunneridae</taxon>
        <taxon>Pentapetalae</taxon>
        <taxon>rosids</taxon>
        <taxon>malvids</taxon>
        <taxon>Sapindales</taxon>
        <taxon>Sapindaceae</taxon>
        <taxon>Hippocastanoideae</taxon>
        <taxon>Acereae</taxon>
        <taxon>Dipteronia</taxon>
    </lineage>
</organism>
<dbReference type="Proteomes" id="UP001281410">
    <property type="component" value="Unassembled WGS sequence"/>
</dbReference>
<comment type="caution">
    <text evidence="2">The sequence shown here is derived from an EMBL/GenBank/DDBJ whole genome shotgun (WGS) entry which is preliminary data.</text>
</comment>
<evidence type="ECO:0000313" key="3">
    <source>
        <dbReference type="Proteomes" id="UP001281410"/>
    </source>
</evidence>
<reference evidence="2" key="1">
    <citation type="journal article" date="2023" name="Plant J.">
        <title>Genome sequences and population genomics provide insights into the demographic history, inbreeding, and mutation load of two 'living fossil' tree species of Dipteronia.</title>
        <authorList>
            <person name="Feng Y."/>
            <person name="Comes H.P."/>
            <person name="Chen J."/>
            <person name="Zhu S."/>
            <person name="Lu R."/>
            <person name="Zhang X."/>
            <person name="Li P."/>
            <person name="Qiu J."/>
            <person name="Olsen K.M."/>
            <person name="Qiu Y."/>
        </authorList>
    </citation>
    <scope>NUCLEOTIDE SEQUENCE</scope>
    <source>
        <strain evidence="2">NBL</strain>
    </source>
</reference>
<dbReference type="EMBL" id="JANJYJ010000003">
    <property type="protein sequence ID" value="KAK3222260.1"/>
    <property type="molecule type" value="Genomic_DNA"/>
</dbReference>
<name>A0AAE0AQZ9_9ROSI</name>
<sequence length="175" mass="20708">MFRGNIARRMYRETFSYCDVGVKRSARMFDVGFARLKEQILIRGWKKILEQYEFVSIELVREFYANVNNPFNARGRVYLRGKEIQFNTSIIAEVLGVRRVMRPEFPMNMVVTFQEVCNVLCTNLYSWSGRPSNALSLKYEYLNNILSTNLDPKKYTYQVLHDRELLMYAIGTRIN</sequence>
<keyword evidence="3" id="KW-1185">Reference proteome</keyword>
<gene>
    <name evidence="2" type="ORF">Dsin_009285</name>
</gene>
<proteinExistence type="predicted"/>
<dbReference type="AlphaFoldDB" id="A0AAE0AQZ9"/>